<dbReference type="EMBL" id="LJIX01000006">
    <property type="protein sequence ID" value="KQL20058.1"/>
    <property type="molecule type" value="Genomic_DNA"/>
</dbReference>
<dbReference type="Proteomes" id="UP000050996">
    <property type="component" value="Unassembled WGS sequence"/>
</dbReference>
<protein>
    <submittedName>
        <fullName evidence="1">Pullulanase</fullName>
    </submittedName>
</protein>
<name>A0A0Q3VIL5_9BACI</name>
<keyword evidence="2" id="KW-1185">Reference proteome</keyword>
<dbReference type="InterPro" id="IPR045424">
    <property type="entry name" value="DUF6509"/>
</dbReference>
<sequence length="95" mass="11263">MKITGYSVEQLNDPTGILIGERFEFFLDIEVDEEDELFSENGIQLRVLFYKNDEDCRILNYHFLASEKILEFALDEEEEQIVTKFCYEHLSDAEE</sequence>
<evidence type="ECO:0000313" key="2">
    <source>
        <dbReference type="Proteomes" id="UP000050996"/>
    </source>
</evidence>
<dbReference type="Pfam" id="PF20119">
    <property type="entry name" value="DUF6509"/>
    <property type="match status" value="1"/>
</dbReference>
<dbReference type="AlphaFoldDB" id="A0A0Q3VIL5"/>
<dbReference type="RefSeq" id="WP_053476595.1">
    <property type="nucleotide sequence ID" value="NZ_CP041305.1"/>
</dbReference>
<dbReference type="STRING" id="1637975.AN957_16800"/>
<gene>
    <name evidence="1" type="ORF">AN957_16800</name>
</gene>
<evidence type="ECO:0000313" key="1">
    <source>
        <dbReference type="EMBL" id="KQL20058.1"/>
    </source>
</evidence>
<reference evidence="1 2" key="1">
    <citation type="submission" date="2015-09" db="EMBL/GenBank/DDBJ databases">
        <title>Genome sequencing project for genomic taxonomy and phylogenomics of Bacillus-like bacteria.</title>
        <authorList>
            <person name="Liu B."/>
            <person name="Wang J."/>
            <person name="Zhu Y."/>
            <person name="Liu G."/>
            <person name="Chen Q."/>
            <person name="Chen Z."/>
            <person name="Lan J."/>
            <person name="Che J."/>
            <person name="Ge C."/>
            <person name="Shi H."/>
            <person name="Pan Z."/>
            <person name="Liu X."/>
        </authorList>
    </citation>
    <scope>NUCLEOTIDE SEQUENCE [LARGE SCALE GENOMIC DNA]</scope>
    <source>
        <strain evidence="1 2">FJAT-18043</strain>
    </source>
</reference>
<dbReference type="PATRIC" id="fig|1637975.4.peg.3279"/>
<proteinExistence type="predicted"/>
<organism evidence="1 2">
    <name type="scientific">Cytobacillus solani</name>
    <dbReference type="NCBI Taxonomy" id="1637975"/>
    <lineage>
        <taxon>Bacteria</taxon>
        <taxon>Bacillati</taxon>
        <taxon>Bacillota</taxon>
        <taxon>Bacilli</taxon>
        <taxon>Bacillales</taxon>
        <taxon>Bacillaceae</taxon>
        <taxon>Cytobacillus</taxon>
    </lineage>
</organism>
<accession>A0A0Q3VIL5</accession>
<comment type="caution">
    <text evidence="1">The sequence shown here is derived from an EMBL/GenBank/DDBJ whole genome shotgun (WGS) entry which is preliminary data.</text>
</comment>